<dbReference type="GO" id="GO:0016491">
    <property type="term" value="F:oxidoreductase activity"/>
    <property type="evidence" value="ECO:0007669"/>
    <property type="project" value="UniProtKB-KW"/>
</dbReference>
<dbReference type="InterPro" id="IPR002347">
    <property type="entry name" value="SDR_fam"/>
</dbReference>
<dbReference type="PANTHER" id="PTHR42901:SF1">
    <property type="entry name" value="ALCOHOL DEHYDROGENASE"/>
    <property type="match status" value="1"/>
</dbReference>
<dbReference type="Pfam" id="PF00106">
    <property type="entry name" value="adh_short"/>
    <property type="match status" value="1"/>
</dbReference>
<dbReference type="PRINTS" id="PR00081">
    <property type="entry name" value="GDHRDH"/>
</dbReference>
<dbReference type="PRINTS" id="PR00080">
    <property type="entry name" value="SDRFAMILY"/>
</dbReference>
<dbReference type="SUPFAM" id="SSF51735">
    <property type="entry name" value="NAD(P)-binding Rossmann-fold domains"/>
    <property type="match status" value="1"/>
</dbReference>
<dbReference type="GO" id="GO:0005829">
    <property type="term" value="C:cytosol"/>
    <property type="evidence" value="ECO:0007669"/>
    <property type="project" value="TreeGrafter"/>
</dbReference>
<dbReference type="PANTHER" id="PTHR42901">
    <property type="entry name" value="ALCOHOL DEHYDROGENASE"/>
    <property type="match status" value="1"/>
</dbReference>
<evidence type="ECO:0000256" key="2">
    <source>
        <dbReference type="ARBA" id="ARBA00023002"/>
    </source>
</evidence>
<dbReference type="Gene3D" id="3.40.50.720">
    <property type="entry name" value="NAD(P)-binding Rossmann-like Domain"/>
    <property type="match status" value="1"/>
</dbReference>
<dbReference type="EMBL" id="QXFH01000060">
    <property type="protein sequence ID" value="RIV36682.1"/>
    <property type="molecule type" value="Genomic_DNA"/>
</dbReference>
<dbReference type="PROSITE" id="PS00061">
    <property type="entry name" value="ADH_SHORT"/>
    <property type="match status" value="1"/>
</dbReference>
<dbReference type="Proteomes" id="UP000266067">
    <property type="component" value="Unassembled WGS sequence"/>
</dbReference>
<protein>
    <submittedName>
        <fullName evidence="4">SDR family oxidoreductase</fullName>
    </submittedName>
</protein>
<dbReference type="AlphaFoldDB" id="A0A3A1NGV1"/>
<dbReference type="CDD" id="cd05233">
    <property type="entry name" value="SDR_c"/>
    <property type="match status" value="1"/>
</dbReference>
<gene>
    <name evidence="4" type="ORF">D2V08_01490</name>
</gene>
<dbReference type="RefSeq" id="WP_119606359.1">
    <property type="nucleotide sequence ID" value="NZ_QXFH01000060.1"/>
</dbReference>
<sequence>MMKNKKIIVTGGSSGIGKETAKKLIEKGAQVVITGRDENKLKDVAAQIGAIPLLFDISELASIPEKTNQAIRLLNGNIDVLINNAGIGKFPMLGEITQEDLEEVYHTNVFGLALLTQEVIPYFKKQGYGDIVNIGSTASLKGFSRGSVYAASKFALRGMTQSWQAELRKFNIRVSLVNPSEVTTAFADITRKERKEETNKLGPKDISHTIVTGLELREKGFVPEVTIWATNPF</sequence>
<evidence type="ECO:0000313" key="5">
    <source>
        <dbReference type="Proteomes" id="UP000266067"/>
    </source>
</evidence>
<evidence type="ECO:0000256" key="1">
    <source>
        <dbReference type="ARBA" id="ARBA00006484"/>
    </source>
</evidence>
<dbReference type="InterPro" id="IPR020904">
    <property type="entry name" value="Sc_DH/Rdtase_CS"/>
</dbReference>
<proteinExistence type="inferred from homology"/>
<keyword evidence="5" id="KW-1185">Reference proteome</keyword>
<reference evidence="4 5" key="1">
    <citation type="submission" date="2018-08" db="EMBL/GenBank/DDBJ databases">
        <title>Proposal of Muricauda 72 sp.nov. and Muricauda NH166 sp.nov., isolated from seawater.</title>
        <authorList>
            <person name="Cheng H."/>
            <person name="Wu Y.-H."/>
            <person name="Guo L.-L."/>
            <person name="Xu X.-W."/>
        </authorList>
    </citation>
    <scope>NUCLEOTIDE SEQUENCE [LARGE SCALE GENOMIC DNA]</scope>
    <source>
        <strain evidence="4 5">KCTC 22173</strain>
    </source>
</reference>
<evidence type="ECO:0000256" key="3">
    <source>
        <dbReference type="RuleBase" id="RU000363"/>
    </source>
</evidence>
<evidence type="ECO:0000313" key="4">
    <source>
        <dbReference type="EMBL" id="RIV36682.1"/>
    </source>
</evidence>
<organism evidence="4 5">
    <name type="scientific">Flagellimonas lutimaris</name>
    <dbReference type="NCBI Taxonomy" id="475082"/>
    <lineage>
        <taxon>Bacteria</taxon>
        <taxon>Pseudomonadati</taxon>
        <taxon>Bacteroidota</taxon>
        <taxon>Flavobacteriia</taxon>
        <taxon>Flavobacteriales</taxon>
        <taxon>Flavobacteriaceae</taxon>
        <taxon>Flagellimonas</taxon>
    </lineage>
</organism>
<comment type="caution">
    <text evidence="4">The sequence shown here is derived from an EMBL/GenBank/DDBJ whole genome shotgun (WGS) entry which is preliminary data.</text>
</comment>
<comment type="similarity">
    <text evidence="1 3">Belongs to the short-chain dehydrogenases/reductases (SDR) family.</text>
</comment>
<dbReference type="InterPro" id="IPR036291">
    <property type="entry name" value="NAD(P)-bd_dom_sf"/>
</dbReference>
<name>A0A3A1NGV1_9FLAO</name>
<dbReference type="OrthoDB" id="9803333at2"/>
<keyword evidence="2" id="KW-0560">Oxidoreductase</keyword>
<accession>A0A3A1NGV1</accession>